<protein>
    <submittedName>
        <fullName evidence="2">Uncharacterized protein</fullName>
    </submittedName>
</protein>
<proteinExistence type="predicted"/>
<name>A0AAD3D609_9STRA</name>
<keyword evidence="3" id="KW-1185">Reference proteome</keyword>
<evidence type="ECO:0000256" key="1">
    <source>
        <dbReference type="SAM" id="MobiDB-lite"/>
    </source>
</evidence>
<evidence type="ECO:0000313" key="3">
    <source>
        <dbReference type="Proteomes" id="UP001054902"/>
    </source>
</evidence>
<reference evidence="2 3" key="1">
    <citation type="journal article" date="2021" name="Sci. Rep.">
        <title>The genome of the diatom Chaetoceros tenuissimus carries an ancient integrated fragment of an extant virus.</title>
        <authorList>
            <person name="Hongo Y."/>
            <person name="Kimura K."/>
            <person name="Takaki Y."/>
            <person name="Yoshida Y."/>
            <person name="Baba S."/>
            <person name="Kobayashi G."/>
            <person name="Nagasaki K."/>
            <person name="Hano T."/>
            <person name="Tomaru Y."/>
        </authorList>
    </citation>
    <scope>NUCLEOTIDE SEQUENCE [LARGE SCALE GENOMIC DNA]</scope>
    <source>
        <strain evidence="2 3">NIES-3715</strain>
    </source>
</reference>
<feature type="region of interest" description="Disordered" evidence="1">
    <location>
        <begin position="1"/>
        <end position="38"/>
    </location>
</feature>
<gene>
    <name evidence="2" type="ORF">CTEN210_14895</name>
</gene>
<accession>A0AAD3D609</accession>
<evidence type="ECO:0000313" key="2">
    <source>
        <dbReference type="EMBL" id="GFH58419.1"/>
    </source>
</evidence>
<sequence length="230" mass="25902">MSASPEHNEAVGTQSRKRQRVDMSSRPSNEKEVDEDPQLNTLTSILNDLVKVDDGKEFDVMDLCHVPPTINGILQDMKKLHGNEKMISLLVKILVKFHLLHSDLKLTTTEQEKFYNAYRERAKLWVISCFGKLMKPNNTSIASIDALIADAFQYEGILDLDTVERDVLEIINQKILDENKDETSMAASLDICNGDDLSNDMMGLVSSQLESFRNEQGLDSTSLVDLVLNE</sequence>
<comment type="caution">
    <text evidence="2">The sequence shown here is derived from an EMBL/GenBank/DDBJ whole genome shotgun (WGS) entry which is preliminary data.</text>
</comment>
<organism evidence="2 3">
    <name type="scientific">Chaetoceros tenuissimus</name>
    <dbReference type="NCBI Taxonomy" id="426638"/>
    <lineage>
        <taxon>Eukaryota</taxon>
        <taxon>Sar</taxon>
        <taxon>Stramenopiles</taxon>
        <taxon>Ochrophyta</taxon>
        <taxon>Bacillariophyta</taxon>
        <taxon>Coscinodiscophyceae</taxon>
        <taxon>Chaetocerotophycidae</taxon>
        <taxon>Chaetocerotales</taxon>
        <taxon>Chaetocerotaceae</taxon>
        <taxon>Chaetoceros</taxon>
    </lineage>
</organism>
<feature type="compositionally biased region" description="Basic and acidic residues" evidence="1">
    <location>
        <begin position="20"/>
        <end position="31"/>
    </location>
</feature>
<dbReference type="EMBL" id="BLLK01000062">
    <property type="protein sequence ID" value="GFH58419.1"/>
    <property type="molecule type" value="Genomic_DNA"/>
</dbReference>
<dbReference type="AlphaFoldDB" id="A0AAD3D609"/>
<dbReference type="Proteomes" id="UP001054902">
    <property type="component" value="Unassembled WGS sequence"/>
</dbReference>